<keyword evidence="2" id="KW-1185">Reference proteome</keyword>
<dbReference type="EMBL" id="CM016558">
    <property type="protein sequence ID" value="TKW06161.1"/>
    <property type="molecule type" value="Genomic_DNA"/>
</dbReference>
<reference evidence="1" key="1">
    <citation type="submission" date="2019-03" db="EMBL/GenBank/DDBJ databases">
        <title>WGS assembly of Setaria viridis.</title>
        <authorList>
            <person name="Huang P."/>
            <person name="Jenkins J."/>
            <person name="Grimwood J."/>
            <person name="Barry K."/>
            <person name="Healey A."/>
            <person name="Mamidi S."/>
            <person name="Sreedasyam A."/>
            <person name="Shu S."/>
            <person name="Feldman M."/>
            <person name="Wu J."/>
            <person name="Yu Y."/>
            <person name="Chen C."/>
            <person name="Johnson J."/>
            <person name="Rokhsar D."/>
            <person name="Baxter I."/>
            <person name="Schmutz J."/>
            <person name="Brutnell T."/>
            <person name="Kellogg E."/>
        </authorList>
    </citation>
    <scope>NUCLEOTIDE SEQUENCE [LARGE SCALE GENOMIC DNA]</scope>
</reference>
<accession>A0A4U6TTW0</accession>
<dbReference type="AlphaFoldDB" id="A0A4U6TTW0"/>
<name>A0A4U6TTW0_SETVI</name>
<dbReference type="Gramene" id="TKW06161">
    <property type="protein sequence ID" value="TKW06161"/>
    <property type="gene ID" value="SEVIR_7G224050v2"/>
</dbReference>
<proteinExistence type="predicted"/>
<evidence type="ECO:0000313" key="2">
    <source>
        <dbReference type="Proteomes" id="UP000298652"/>
    </source>
</evidence>
<gene>
    <name evidence="1" type="ORF">SEVIR_7G224050v2</name>
</gene>
<evidence type="ECO:0000313" key="1">
    <source>
        <dbReference type="EMBL" id="TKW06161.1"/>
    </source>
</evidence>
<sequence>MGGEKRKKINRKKRKKEKENERVLWVFHLI</sequence>
<dbReference type="Proteomes" id="UP000298652">
    <property type="component" value="Chromosome 7"/>
</dbReference>
<protein>
    <submittedName>
        <fullName evidence="1">Uncharacterized protein</fullName>
    </submittedName>
</protein>
<organism evidence="1 2">
    <name type="scientific">Setaria viridis</name>
    <name type="common">Green bristlegrass</name>
    <name type="synonym">Setaria italica subsp. viridis</name>
    <dbReference type="NCBI Taxonomy" id="4556"/>
    <lineage>
        <taxon>Eukaryota</taxon>
        <taxon>Viridiplantae</taxon>
        <taxon>Streptophyta</taxon>
        <taxon>Embryophyta</taxon>
        <taxon>Tracheophyta</taxon>
        <taxon>Spermatophyta</taxon>
        <taxon>Magnoliopsida</taxon>
        <taxon>Liliopsida</taxon>
        <taxon>Poales</taxon>
        <taxon>Poaceae</taxon>
        <taxon>PACMAD clade</taxon>
        <taxon>Panicoideae</taxon>
        <taxon>Panicodae</taxon>
        <taxon>Paniceae</taxon>
        <taxon>Cenchrinae</taxon>
        <taxon>Setaria</taxon>
    </lineage>
</organism>